<dbReference type="OrthoDB" id="6169380at2"/>
<dbReference type="Proteomes" id="UP000239477">
    <property type="component" value="Chromosome"/>
</dbReference>
<dbReference type="EMBL" id="CP023270">
    <property type="protein sequence ID" value="AVJ30157.1"/>
    <property type="molecule type" value="Genomic_DNA"/>
</dbReference>
<dbReference type="RefSeq" id="WP_105240784.1">
    <property type="nucleotide sequence ID" value="NZ_CP023270.1"/>
</dbReference>
<dbReference type="InterPro" id="IPR014915">
    <property type="entry name" value="Phage_TLS_TfmB"/>
</dbReference>
<gene>
    <name evidence="1" type="ORF">CLM73_25360</name>
</gene>
<proteinExistence type="predicted"/>
<evidence type="ECO:0000313" key="1">
    <source>
        <dbReference type="EMBL" id="AVJ30157.1"/>
    </source>
</evidence>
<organism evidence="1 2">
    <name type="scientific">Achromobacter spanius</name>
    <dbReference type="NCBI Taxonomy" id="217203"/>
    <lineage>
        <taxon>Bacteria</taxon>
        <taxon>Pseudomonadati</taxon>
        <taxon>Pseudomonadota</taxon>
        <taxon>Betaproteobacteria</taxon>
        <taxon>Burkholderiales</taxon>
        <taxon>Alcaligenaceae</taxon>
        <taxon>Achromobacter</taxon>
    </lineage>
</organism>
<dbReference type="AlphaFoldDB" id="A0A2S0IEG7"/>
<dbReference type="Pfam" id="PF08809">
    <property type="entry name" value="DUF1799"/>
    <property type="match status" value="1"/>
</dbReference>
<sequence length="101" mass="11535">MAAFYWTPPSVKALALAGIRSRPAFFKRPAVEVPPELADAFALFERNHTQWRMGAGGPIGLDYMALYADLQLHGIQRKRRCEVMDMLRMIERAALEYLHKS</sequence>
<reference evidence="1 2" key="1">
    <citation type="submission" date="2017-09" db="EMBL/GenBank/DDBJ databases">
        <title>Genomic, metabolic, and phenotypic characteristics of bacterial isolates from the natural microbiome of the model nematode Caenorhabditis elegans.</title>
        <authorList>
            <person name="Zimmermann J."/>
            <person name="Obeng N."/>
            <person name="Yang W."/>
            <person name="Obeng O."/>
            <person name="Kissoyan K."/>
            <person name="Pees B."/>
            <person name="Dirksen P."/>
            <person name="Hoppner M."/>
            <person name="Franke A."/>
            <person name="Rosenstiel P."/>
            <person name="Leippe M."/>
            <person name="Dierking K."/>
            <person name="Kaleta C."/>
            <person name="Schulenburg H."/>
        </authorList>
    </citation>
    <scope>NUCLEOTIDE SEQUENCE [LARGE SCALE GENOMIC DNA]</scope>
    <source>
        <strain evidence="1 2">MYb73</strain>
    </source>
</reference>
<keyword evidence="2" id="KW-1185">Reference proteome</keyword>
<name>A0A2S0IEG7_9BURK</name>
<accession>A0A2S0IEG7</accession>
<protein>
    <submittedName>
        <fullName evidence="1">Uncharacterized protein</fullName>
    </submittedName>
</protein>
<evidence type="ECO:0000313" key="2">
    <source>
        <dbReference type="Proteomes" id="UP000239477"/>
    </source>
</evidence>